<dbReference type="AlphaFoldDB" id="A0A8B9AD31"/>
<evidence type="ECO:0000313" key="2">
    <source>
        <dbReference type="RefSeq" id="XP_038981144.1"/>
    </source>
</evidence>
<reference evidence="2" key="2">
    <citation type="submission" date="2025-08" db="UniProtKB">
        <authorList>
            <consortium name="RefSeq"/>
        </authorList>
    </citation>
    <scope>IDENTIFICATION</scope>
    <source>
        <tissue evidence="2">Young leaves</tissue>
    </source>
</reference>
<keyword evidence="1" id="KW-1185">Reference proteome</keyword>
<proteinExistence type="predicted"/>
<dbReference type="InterPro" id="IPR002885">
    <property type="entry name" value="PPR_rpt"/>
</dbReference>
<dbReference type="RefSeq" id="XP_038981144.1">
    <property type="nucleotide sequence ID" value="XM_039125216.1"/>
</dbReference>
<accession>A0A8B9AD31</accession>
<reference evidence="1" key="1">
    <citation type="journal article" date="2019" name="Nat. Commun.">
        <title>Genome-wide association mapping of date palm fruit traits.</title>
        <authorList>
            <person name="Hazzouri K.M."/>
            <person name="Gros-Balthazard M."/>
            <person name="Flowers J.M."/>
            <person name="Copetti D."/>
            <person name="Lemansour A."/>
            <person name="Lebrun M."/>
            <person name="Masmoudi K."/>
            <person name="Ferrand S."/>
            <person name="Dhar M.I."/>
            <person name="Fresquez Z.A."/>
            <person name="Rosas U."/>
            <person name="Zhang J."/>
            <person name="Talag J."/>
            <person name="Lee S."/>
            <person name="Kudrna D."/>
            <person name="Powell R.F."/>
            <person name="Leitch I.J."/>
            <person name="Krueger R.R."/>
            <person name="Wing R.A."/>
            <person name="Amiri K.M.A."/>
            <person name="Purugganan M.D."/>
        </authorList>
    </citation>
    <scope>NUCLEOTIDE SEQUENCE [LARGE SCALE GENOMIC DNA]</scope>
    <source>
        <strain evidence="1">cv. Khalas</strain>
    </source>
</reference>
<evidence type="ECO:0000313" key="1">
    <source>
        <dbReference type="Proteomes" id="UP000228380"/>
    </source>
</evidence>
<name>A0A8B9AD31_PHODC</name>
<dbReference type="KEGG" id="pda:120110392"/>
<dbReference type="NCBIfam" id="TIGR00756">
    <property type="entry name" value="PPR"/>
    <property type="match status" value="1"/>
</dbReference>
<dbReference type="GeneID" id="120110392"/>
<organism evidence="1 2">
    <name type="scientific">Phoenix dactylifera</name>
    <name type="common">Date palm</name>
    <dbReference type="NCBI Taxonomy" id="42345"/>
    <lineage>
        <taxon>Eukaryota</taxon>
        <taxon>Viridiplantae</taxon>
        <taxon>Streptophyta</taxon>
        <taxon>Embryophyta</taxon>
        <taxon>Tracheophyta</taxon>
        <taxon>Spermatophyta</taxon>
        <taxon>Magnoliopsida</taxon>
        <taxon>Liliopsida</taxon>
        <taxon>Arecaceae</taxon>
        <taxon>Coryphoideae</taxon>
        <taxon>Phoeniceae</taxon>
        <taxon>Phoenix</taxon>
    </lineage>
</organism>
<sequence>MASSPILPPPGSCPLPLPCTPFPPRLLLPFPPQPILHPFRPSPPPPLPPSTPPWPRPYDLNVFFWAANVNSFRHDPRTYEWMVRTLLATSRLDPLLRLLPSHPCPCADGVSARPHLKLIFRFPLRAFCCAGQLADAAIIVNDARCSLDGHTTDTLYIILLHGFTRWGDHQKALDLFDKNNTQT</sequence>
<dbReference type="Proteomes" id="UP000228380">
    <property type="component" value="Chromosome 4"/>
</dbReference>
<gene>
    <name evidence="2" type="primary">LOC120110392</name>
</gene>
<protein>
    <submittedName>
        <fullName evidence="2">Pentatricopeptide repeat-containing protein At2g36240-like</fullName>
    </submittedName>
</protein>